<reference evidence="2" key="1">
    <citation type="journal article" date="2023" name="BMC Genomics">
        <title>Chromosome-level genome assemblies of Cutaneotrichosporon spp. (Trichosporonales, Basidiomycota) reveal imbalanced evolution between nucleotide sequences and chromosome synteny.</title>
        <authorList>
            <person name="Kobayashi Y."/>
            <person name="Kayamori A."/>
            <person name="Aoki K."/>
            <person name="Shiwa Y."/>
            <person name="Matsutani M."/>
            <person name="Fujita N."/>
            <person name="Sugita T."/>
            <person name="Iwasaki W."/>
            <person name="Tanaka N."/>
            <person name="Takashima M."/>
        </authorList>
    </citation>
    <scope>NUCLEOTIDE SEQUENCE</scope>
    <source>
        <strain evidence="2">HIS019</strain>
    </source>
</reference>
<keyword evidence="3" id="KW-1185">Reference proteome</keyword>
<dbReference type="EMBL" id="AP028214">
    <property type="protein sequence ID" value="BEI90138.1"/>
    <property type="molecule type" value="Genomic_DNA"/>
</dbReference>
<feature type="compositionally biased region" description="Acidic residues" evidence="1">
    <location>
        <begin position="405"/>
        <end position="435"/>
    </location>
</feature>
<proteinExistence type="predicted"/>
<accession>A0AA48IIV8</accession>
<name>A0AA48IIV8_9TREE</name>
<dbReference type="GeneID" id="85494009"/>
<evidence type="ECO:0000313" key="2">
    <source>
        <dbReference type="EMBL" id="BEI90138.1"/>
    </source>
</evidence>
<dbReference type="RefSeq" id="XP_060455404.1">
    <property type="nucleotide sequence ID" value="XM_060598629.1"/>
</dbReference>
<sequence length="435" mass="49259">MPELAPRIQRYLDVLWQRMLSMGASRTASAVYIRLQTLLTMNQLEGFQATATTLLSSLRKARDPLADAAVVTQLIAFQLRMQNYDEALRLLQGLGRFEVHGGFSAVVIRDLLKLSCYAKYPHAKQTKLVTEVLRRIDPSRLGGTSRGLLLRFLLDGGNSIERACATLISSDSLSTAYYYKVLRRLTQPMRNIRDIPVAYLEAAVHILERHVPTNRAYAGATYTVIWNTVIKSISKSNATKGERATLIQRALECFPDTCQTSERHHLPLLRSVVMFSLERDDPFPELAQRWWRKLYGMESGMFDRTEIEAAVVGFVHAGLLESAMEVVQMACKMTVVHKPLRSVLEERDEWTTPEFEDTLHRAGITHADGEMVERLPRFGVAYGKTGRDGDIRVGDEWGRQTWRDEDTDNMDEAAEEAEEMEADEMGADDVLEDVD</sequence>
<gene>
    <name evidence="2" type="ORF">CcaverHIS019_0302080</name>
</gene>
<evidence type="ECO:0000313" key="3">
    <source>
        <dbReference type="Proteomes" id="UP001233271"/>
    </source>
</evidence>
<dbReference type="Proteomes" id="UP001233271">
    <property type="component" value="Chromosome 3"/>
</dbReference>
<dbReference type="AlphaFoldDB" id="A0AA48IIV8"/>
<dbReference type="KEGG" id="ccac:CcaHIS019_0302080"/>
<feature type="region of interest" description="Disordered" evidence="1">
    <location>
        <begin position="396"/>
        <end position="435"/>
    </location>
</feature>
<evidence type="ECO:0000256" key="1">
    <source>
        <dbReference type="SAM" id="MobiDB-lite"/>
    </source>
</evidence>
<organism evidence="2 3">
    <name type="scientific">Cutaneotrichosporon cavernicola</name>
    <dbReference type="NCBI Taxonomy" id="279322"/>
    <lineage>
        <taxon>Eukaryota</taxon>
        <taxon>Fungi</taxon>
        <taxon>Dikarya</taxon>
        <taxon>Basidiomycota</taxon>
        <taxon>Agaricomycotina</taxon>
        <taxon>Tremellomycetes</taxon>
        <taxon>Trichosporonales</taxon>
        <taxon>Trichosporonaceae</taxon>
        <taxon>Cutaneotrichosporon</taxon>
    </lineage>
</organism>
<protein>
    <submittedName>
        <fullName evidence="2">Uncharacterized protein</fullName>
    </submittedName>
</protein>